<dbReference type="RefSeq" id="WP_339574830.1">
    <property type="nucleotide sequence ID" value="NZ_JBBIAA010000008.1"/>
</dbReference>
<evidence type="ECO:0008006" key="3">
    <source>
        <dbReference type="Google" id="ProtNLM"/>
    </source>
</evidence>
<dbReference type="EMBL" id="JBBIAA010000008">
    <property type="protein sequence ID" value="MEJ5945445.1"/>
    <property type="molecule type" value="Genomic_DNA"/>
</dbReference>
<accession>A0ABU8RK22</accession>
<sequence length="75" mass="7719">MATTTARRAALATPPARLAPTSVLDDIDCSVCGRAVPHELVECVDGHGEDCPDRVCTDCGSVLVVGSAPALRRTA</sequence>
<comment type="caution">
    <text evidence="1">The sequence shown here is derived from an EMBL/GenBank/DDBJ whole genome shotgun (WGS) entry which is preliminary data.</text>
</comment>
<dbReference type="Proteomes" id="UP001387100">
    <property type="component" value="Unassembled WGS sequence"/>
</dbReference>
<gene>
    <name evidence="1" type="ORF">WDZ17_09090</name>
</gene>
<proteinExistence type="predicted"/>
<evidence type="ECO:0000313" key="2">
    <source>
        <dbReference type="Proteomes" id="UP001387100"/>
    </source>
</evidence>
<evidence type="ECO:0000313" key="1">
    <source>
        <dbReference type="EMBL" id="MEJ5945445.1"/>
    </source>
</evidence>
<protein>
    <recommendedName>
        <fullName evidence="3">Small CPxCG-related zinc finger protein</fullName>
    </recommendedName>
</protein>
<keyword evidence="2" id="KW-1185">Reference proteome</keyword>
<reference evidence="1 2" key="1">
    <citation type="journal article" date="2017" name="Int. J. Syst. Evol. Microbiol.">
        <title>Pseudokineococcus basanitobsidens sp. nov., isolated from volcanic rock.</title>
        <authorList>
            <person name="Lee D.W."/>
            <person name="Park M.Y."/>
            <person name="Kim J.J."/>
            <person name="Kim B.S."/>
        </authorList>
    </citation>
    <scope>NUCLEOTIDE SEQUENCE [LARGE SCALE GENOMIC DNA]</scope>
    <source>
        <strain evidence="1 2">DSM 103726</strain>
    </source>
</reference>
<name>A0ABU8RK22_9ACTN</name>
<organism evidence="1 2">
    <name type="scientific">Pseudokineococcus basanitobsidens</name>
    <dbReference type="NCBI Taxonomy" id="1926649"/>
    <lineage>
        <taxon>Bacteria</taxon>
        <taxon>Bacillati</taxon>
        <taxon>Actinomycetota</taxon>
        <taxon>Actinomycetes</taxon>
        <taxon>Kineosporiales</taxon>
        <taxon>Kineosporiaceae</taxon>
        <taxon>Pseudokineococcus</taxon>
    </lineage>
</organism>